<evidence type="ECO:0000313" key="12">
    <source>
        <dbReference type="Proteomes" id="UP000728032"/>
    </source>
</evidence>
<feature type="domain" description="VPS37 C-terminal" evidence="10">
    <location>
        <begin position="75"/>
        <end position="160"/>
    </location>
</feature>
<evidence type="ECO:0000259" key="10">
    <source>
        <dbReference type="Pfam" id="PF07200"/>
    </source>
</evidence>
<accession>A0A7R9MP97</accession>
<keyword evidence="12" id="KW-1185">Reference proteome</keyword>
<dbReference type="EMBL" id="CAJPVJ010033179">
    <property type="protein sequence ID" value="CAG2180689.1"/>
    <property type="molecule type" value="Genomic_DNA"/>
</dbReference>
<keyword evidence="5" id="KW-0653">Protein transport</keyword>
<feature type="non-terminal residue" evidence="11">
    <location>
        <position position="161"/>
    </location>
</feature>
<evidence type="ECO:0000256" key="6">
    <source>
        <dbReference type="ARBA" id="ARBA00025010"/>
    </source>
</evidence>
<dbReference type="GO" id="GO:0043162">
    <property type="term" value="P:ubiquitin-dependent protein catabolic process via the multivesicular body sorting pathway"/>
    <property type="evidence" value="ECO:0007669"/>
    <property type="project" value="TreeGrafter"/>
</dbReference>
<dbReference type="GO" id="GO:0006623">
    <property type="term" value="P:protein targeting to vacuole"/>
    <property type="evidence" value="ECO:0007669"/>
    <property type="project" value="TreeGrafter"/>
</dbReference>
<feature type="coiled-coil region" evidence="7">
    <location>
        <begin position="103"/>
        <end position="151"/>
    </location>
</feature>
<evidence type="ECO:0000256" key="4">
    <source>
        <dbReference type="ARBA" id="ARBA00022753"/>
    </source>
</evidence>
<dbReference type="PANTHER" id="PTHR13678:SF27">
    <property type="entry name" value="LD45836P"/>
    <property type="match status" value="1"/>
</dbReference>
<evidence type="ECO:0000256" key="9">
    <source>
        <dbReference type="SAM" id="SignalP"/>
    </source>
</evidence>
<dbReference type="GO" id="GO:0031902">
    <property type="term" value="C:late endosome membrane"/>
    <property type="evidence" value="ECO:0007669"/>
    <property type="project" value="UniProtKB-SubCell"/>
</dbReference>
<dbReference type="GO" id="GO:0000813">
    <property type="term" value="C:ESCRT I complex"/>
    <property type="evidence" value="ECO:0007669"/>
    <property type="project" value="TreeGrafter"/>
</dbReference>
<feature type="chain" id="PRO_5035592507" description="VPS37 C-terminal domain-containing protein" evidence="9">
    <location>
        <begin position="20"/>
        <end position="161"/>
    </location>
</feature>
<keyword evidence="7" id="KW-0175">Coiled coil</keyword>
<comment type="function">
    <text evidence="6">Component of the ESCRT-I complex, a regulator of vesicular trafficking process. Required for the sorting of endocytic ubiquitinated cargos into multivesicular bodies. May be involved in cell growth and differentiation.</text>
</comment>
<keyword evidence="4" id="KW-0967">Endosome</keyword>
<organism evidence="11">
    <name type="scientific">Oppiella nova</name>
    <dbReference type="NCBI Taxonomy" id="334625"/>
    <lineage>
        <taxon>Eukaryota</taxon>
        <taxon>Metazoa</taxon>
        <taxon>Ecdysozoa</taxon>
        <taxon>Arthropoda</taxon>
        <taxon>Chelicerata</taxon>
        <taxon>Arachnida</taxon>
        <taxon>Acari</taxon>
        <taxon>Acariformes</taxon>
        <taxon>Sarcoptiformes</taxon>
        <taxon>Oribatida</taxon>
        <taxon>Brachypylina</taxon>
        <taxon>Oppioidea</taxon>
        <taxon>Oppiidae</taxon>
        <taxon>Oppiella</taxon>
    </lineage>
</organism>
<evidence type="ECO:0000256" key="7">
    <source>
        <dbReference type="SAM" id="Coils"/>
    </source>
</evidence>
<dbReference type="Proteomes" id="UP000728032">
    <property type="component" value="Unassembled WGS sequence"/>
</dbReference>
<keyword evidence="3" id="KW-0813">Transport</keyword>
<comment type="similarity">
    <text evidence="2">Belongs to the VPS37 family.</text>
</comment>
<evidence type="ECO:0000256" key="3">
    <source>
        <dbReference type="ARBA" id="ARBA00022448"/>
    </source>
</evidence>
<evidence type="ECO:0000256" key="5">
    <source>
        <dbReference type="ARBA" id="ARBA00022927"/>
    </source>
</evidence>
<keyword evidence="9" id="KW-0732">Signal</keyword>
<evidence type="ECO:0000313" key="11">
    <source>
        <dbReference type="EMBL" id="CAD7663552.1"/>
    </source>
</evidence>
<dbReference type="InterPro" id="IPR009851">
    <property type="entry name" value="Mod_r"/>
</dbReference>
<dbReference type="AlphaFoldDB" id="A0A7R9MP97"/>
<sequence>MIHSIKIIICFAFLWVSLSIQTTREDHCRQQITTSSAPHHSPSDPLSRESGGQMSFWTPNMPEVDISSVTTRVNQLSNEELKQLLNDNNYHKLDEMIKDLPQIRSLERERDLLIETNKSSAEQNLSREPTYRQTRQQLIDGHNELKTLKEEIDKKKSRLSE</sequence>
<dbReference type="EMBL" id="OC948004">
    <property type="protein sequence ID" value="CAD7663552.1"/>
    <property type="molecule type" value="Genomic_DNA"/>
</dbReference>
<dbReference type="PANTHER" id="PTHR13678">
    <property type="entry name" value="VACUOLAR PROTEIN SORTING-ASSOCIATED PROTEIN 37"/>
    <property type="match status" value="1"/>
</dbReference>
<dbReference type="GO" id="GO:0006612">
    <property type="term" value="P:protein targeting to membrane"/>
    <property type="evidence" value="ECO:0007669"/>
    <property type="project" value="TreeGrafter"/>
</dbReference>
<evidence type="ECO:0000256" key="8">
    <source>
        <dbReference type="SAM" id="MobiDB-lite"/>
    </source>
</evidence>
<proteinExistence type="inferred from homology"/>
<feature type="signal peptide" evidence="9">
    <location>
        <begin position="1"/>
        <end position="19"/>
    </location>
</feature>
<dbReference type="OrthoDB" id="10004364at2759"/>
<protein>
    <recommendedName>
        <fullName evidence="10">VPS37 C-terminal domain-containing protein</fullName>
    </recommendedName>
</protein>
<gene>
    <name evidence="11" type="ORF">ONB1V03_LOCUS20110</name>
</gene>
<evidence type="ECO:0000256" key="1">
    <source>
        <dbReference type="ARBA" id="ARBA00004633"/>
    </source>
</evidence>
<reference evidence="11" key="1">
    <citation type="submission" date="2020-11" db="EMBL/GenBank/DDBJ databases">
        <authorList>
            <person name="Tran Van P."/>
        </authorList>
    </citation>
    <scope>NUCLEOTIDE SEQUENCE</scope>
</reference>
<evidence type="ECO:0000256" key="2">
    <source>
        <dbReference type="ARBA" id="ARBA00007617"/>
    </source>
</evidence>
<name>A0A7R9MP97_9ACAR</name>
<comment type="subcellular location">
    <subcellularLocation>
        <location evidence="1">Late endosome membrane</location>
        <topology evidence="1">Peripheral membrane protein</topology>
    </subcellularLocation>
</comment>
<dbReference type="Pfam" id="PF07200">
    <property type="entry name" value="Mod_r"/>
    <property type="match status" value="1"/>
</dbReference>
<feature type="region of interest" description="Disordered" evidence="8">
    <location>
        <begin position="29"/>
        <end position="53"/>
    </location>
</feature>